<dbReference type="PANTHER" id="PTHR22730">
    <property type="entry name" value="PROMININ PROM PROTEIN"/>
    <property type="match status" value="1"/>
</dbReference>
<dbReference type="KEGG" id="pbar:105432534"/>
<dbReference type="Proteomes" id="UP000504615">
    <property type="component" value="Unplaced"/>
</dbReference>
<dbReference type="PANTHER" id="PTHR22730:SF1">
    <property type="entry name" value="PROMININ-LIKE PROTEIN"/>
    <property type="match status" value="1"/>
</dbReference>
<evidence type="ECO:0000313" key="10">
    <source>
        <dbReference type="RefSeq" id="XP_011645688.1"/>
    </source>
</evidence>
<evidence type="ECO:0000256" key="1">
    <source>
        <dbReference type="ARBA" id="ARBA00004141"/>
    </source>
</evidence>
<comment type="subcellular location">
    <subcellularLocation>
        <location evidence="1">Membrane</location>
        <topology evidence="1">Multi-pass membrane protein</topology>
    </subcellularLocation>
</comment>
<evidence type="ECO:0000256" key="6">
    <source>
        <dbReference type="ARBA" id="ARBA00023180"/>
    </source>
</evidence>
<feature type="transmembrane region" description="Helical" evidence="8">
    <location>
        <begin position="530"/>
        <end position="556"/>
    </location>
</feature>
<evidence type="ECO:0000256" key="4">
    <source>
        <dbReference type="ARBA" id="ARBA00022989"/>
    </source>
</evidence>
<feature type="transmembrane region" description="Helical" evidence="8">
    <location>
        <begin position="828"/>
        <end position="853"/>
    </location>
</feature>
<evidence type="ECO:0000256" key="5">
    <source>
        <dbReference type="ARBA" id="ARBA00023136"/>
    </source>
</evidence>
<keyword evidence="9" id="KW-1185">Reference proteome</keyword>
<organism evidence="9 10">
    <name type="scientific">Pogonomyrmex barbatus</name>
    <name type="common">red harvester ant</name>
    <dbReference type="NCBI Taxonomy" id="144034"/>
    <lineage>
        <taxon>Eukaryota</taxon>
        <taxon>Metazoa</taxon>
        <taxon>Ecdysozoa</taxon>
        <taxon>Arthropoda</taxon>
        <taxon>Hexapoda</taxon>
        <taxon>Insecta</taxon>
        <taxon>Pterygota</taxon>
        <taxon>Neoptera</taxon>
        <taxon>Endopterygota</taxon>
        <taxon>Hymenoptera</taxon>
        <taxon>Apocrita</taxon>
        <taxon>Aculeata</taxon>
        <taxon>Formicoidea</taxon>
        <taxon>Formicidae</taxon>
        <taxon>Myrmicinae</taxon>
        <taxon>Pogonomyrmex</taxon>
    </lineage>
</organism>
<feature type="transmembrane region" description="Helical" evidence="8">
    <location>
        <begin position="495"/>
        <end position="518"/>
    </location>
</feature>
<dbReference type="GeneID" id="105432534"/>
<keyword evidence="4 8" id="KW-1133">Transmembrane helix</keyword>
<feature type="compositionally biased region" description="Pro residues" evidence="7">
    <location>
        <begin position="882"/>
        <end position="892"/>
    </location>
</feature>
<comment type="similarity">
    <text evidence="2">Belongs to the prominin family.</text>
</comment>
<protein>
    <submittedName>
        <fullName evidence="10">Prominin-1-A</fullName>
    </submittedName>
</protein>
<dbReference type="Pfam" id="PF05478">
    <property type="entry name" value="Prominin"/>
    <property type="match status" value="1"/>
</dbReference>
<dbReference type="OrthoDB" id="8188647at2759"/>
<dbReference type="CTD" id="246493"/>
<evidence type="ECO:0000256" key="8">
    <source>
        <dbReference type="SAM" id="Phobius"/>
    </source>
</evidence>
<keyword evidence="5 8" id="KW-0472">Membrane</keyword>
<dbReference type="RefSeq" id="XP_011645688.1">
    <property type="nucleotide sequence ID" value="XM_011647386.1"/>
</dbReference>
<dbReference type="GO" id="GO:0016020">
    <property type="term" value="C:membrane"/>
    <property type="evidence" value="ECO:0007669"/>
    <property type="project" value="UniProtKB-SubCell"/>
</dbReference>
<name>A0A6I9WPR2_9HYME</name>
<keyword evidence="3 8" id="KW-0812">Transmembrane</keyword>
<gene>
    <name evidence="10" type="primary">LOC105432534</name>
</gene>
<keyword evidence="6" id="KW-0325">Glycoprotein</keyword>
<evidence type="ECO:0000256" key="3">
    <source>
        <dbReference type="ARBA" id="ARBA00022692"/>
    </source>
</evidence>
<evidence type="ECO:0000256" key="2">
    <source>
        <dbReference type="ARBA" id="ARBA00006058"/>
    </source>
</evidence>
<evidence type="ECO:0000313" key="9">
    <source>
        <dbReference type="Proteomes" id="UP000504615"/>
    </source>
</evidence>
<dbReference type="InterPro" id="IPR008795">
    <property type="entry name" value="Prominin"/>
</dbReference>
<sequence length="892" mass="100856">MAVYSQLRFNKDVTVVSVDYRMEENVGKLRMFLLLATTSRAYTLQESVSTDLIPSSNNCSTTDSFLILRSPNEAREGEMDMMAADVLVDGTKNNSNVSHPRTLTLPKDWDVKSKLKFPKFSTEERYKMTSLHLDKGWFVFDFLKGFLSFVQPYDIPTDLLIDTVENRISIAKLISESVHVEAAFLSLVGMCCVLACIIPGMELWLACRPIKENYKPSRHPGVLAFLLTVFVFILGSCMVTMIICNEAAAVGIEKLPMTVETALQDLKDYHADTTSQLRKCLTRSLDVASEAILADLDNVEELLGKPVQAELSAETGLDVALDALVDLGNATQELSARAESLLREGERAHELGLELSRETDEIRRDLEGTVRACSGPDRSLCAVIDSSGIRLDLRIERLLRDDHLLRLRNTSRENLTEAGRQARGEYLHVPHHIARTTLDARNQIRREINAARARIVDQTRTMETNSFELSKQLESARNVTNHIILHIIAFEHIRWIIGTASALCILPVLSLLIGALCCHCGSSENKVRPTLLCGVATSCFISITLWAVFIVSLGIASHTEMLMCRPLYDPNYRIMEVVLETRMFLGRKLTVPLKELFEKCRNNEAAYPAFGLENAMKLEHLTAHWTWPGLSRAISNIKIDLKGLQILTPNLRQRLQDLLYACGLNLTAHRIMIQGPILSKDINTLSDQLDNVSRQLQDRSIARKLQSIGTTMRDLTLRRVKPLMKLQDDLVYRLAVLELQVQPLWRQVNQSISHLRTIQYYIDHQGEKIAQLKTKLYVDRLSNYLDQWRTHVLSEMGTGISKCRPLWDVLEGLRYLLCAHILSPFNGFWFATLVSIIVMIVSTPTAHILSLVYKKSHFVEDTLLPTRTGSLNTDDDRTWQMPDPPPPPQSDW</sequence>
<feature type="transmembrane region" description="Helical" evidence="8">
    <location>
        <begin position="222"/>
        <end position="243"/>
    </location>
</feature>
<feature type="region of interest" description="Disordered" evidence="7">
    <location>
        <begin position="869"/>
        <end position="892"/>
    </location>
</feature>
<reference evidence="10" key="1">
    <citation type="submission" date="2025-08" db="UniProtKB">
        <authorList>
            <consortium name="RefSeq"/>
        </authorList>
    </citation>
    <scope>IDENTIFICATION</scope>
</reference>
<proteinExistence type="inferred from homology"/>
<feature type="transmembrane region" description="Helical" evidence="8">
    <location>
        <begin position="182"/>
        <end position="201"/>
    </location>
</feature>
<dbReference type="AlphaFoldDB" id="A0A6I9WPR2"/>
<evidence type="ECO:0000256" key="7">
    <source>
        <dbReference type="SAM" id="MobiDB-lite"/>
    </source>
</evidence>
<accession>A0A6I9WPR2</accession>